<evidence type="ECO:0000313" key="1">
    <source>
        <dbReference type="EMBL" id="CAK7221066.1"/>
    </source>
</evidence>
<gene>
    <name evidence="1" type="ORF">SBRCBS47491_004400</name>
</gene>
<dbReference type="EMBL" id="CAWUHC010000033">
    <property type="protein sequence ID" value="CAK7221066.1"/>
    <property type="molecule type" value="Genomic_DNA"/>
</dbReference>
<dbReference type="PANTHER" id="PTHR12265">
    <property type="entry name" value="TRANSMEMBRANE PROTEIN 53"/>
    <property type="match status" value="1"/>
</dbReference>
<reference evidence="1 2" key="1">
    <citation type="submission" date="2024-01" db="EMBL/GenBank/DDBJ databases">
        <authorList>
            <person name="Allen C."/>
            <person name="Tagirdzhanova G."/>
        </authorList>
    </citation>
    <scope>NUCLEOTIDE SEQUENCE [LARGE SCALE GENOMIC DNA]</scope>
</reference>
<proteinExistence type="predicted"/>
<dbReference type="Pfam" id="PF05705">
    <property type="entry name" value="DUF829"/>
    <property type="match status" value="1"/>
</dbReference>
<organism evidence="1 2">
    <name type="scientific">Sporothrix bragantina</name>
    <dbReference type="NCBI Taxonomy" id="671064"/>
    <lineage>
        <taxon>Eukaryota</taxon>
        <taxon>Fungi</taxon>
        <taxon>Dikarya</taxon>
        <taxon>Ascomycota</taxon>
        <taxon>Pezizomycotina</taxon>
        <taxon>Sordariomycetes</taxon>
        <taxon>Sordariomycetidae</taxon>
        <taxon>Ophiostomatales</taxon>
        <taxon>Ophiostomataceae</taxon>
        <taxon>Sporothrix</taxon>
    </lineage>
</organism>
<dbReference type="PANTHER" id="PTHR12265:SF40">
    <property type="entry name" value="DUF829-DOMAIN-CONTAINING PROTEIN"/>
    <property type="match status" value="1"/>
</dbReference>
<keyword evidence="2" id="KW-1185">Reference proteome</keyword>
<comment type="caution">
    <text evidence="1">The sequence shown here is derived from an EMBL/GenBank/DDBJ whole genome shotgun (WGS) entry which is preliminary data.</text>
</comment>
<evidence type="ECO:0008006" key="3">
    <source>
        <dbReference type="Google" id="ProtNLM"/>
    </source>
</evidence>
<dbReference type="Proteomes" id="UP001642406">
    <property type="component" value="Unassembled WGS sequence"/>
</dbReference>
<name>A0ABP0BNH8_9PEZI</name>
<dbReference type="InterPro" id="IPR008547">
    <property type="entry name" value="DUF829_TMEM53"/>
</dbReference>
<sequence>MTSTPDSDTKVLIDPLGFMEKLSSSVYIYRPPTATSTNSSSSSSSTTPSGIRKAPKLVIITAWMGASPAHISKYIAPYRDGLVFGEEPADRPAIVVLFCHVKSTSSYAKSALVAETALPFIQDILGDSLETTPEENSPAASAGAVPQMLVHTLSSGGCLILGHIYNAIDPTHRKCLPPHVTVYDSCPGHFRFKNSVTAFSMGLAKAPLTTRLFMVPTIYLLVLGMWTRIHSERVLAWFDSLGRSIMLSLFGIKPSPKPPGPAKALNPWTPHNVATDFGGNRREVRRAYLYSDEDPIIESRDVEEHSNEAKGLGFTIFRMVKFNDSAHVAHARADPAKYWASIKDLWFGTNEAA</sequence>
<evidence type="ECO:0000313" key="2">
    <source>
        <dbReference type="Proteomes" id="UP001642406"/>
    </source>
</evidence>
<protein>
    <recommendedName>
        <fullName evidence="3">Indole-diterpene biosynthesis protein PaxU</fullName>
    </recommendedName>
</protein>
<accession>A0ABP0BNH8</accession>